<sequence length="551" mass="60442">MCCGGRYLLRAPEGLTCSLVLAIFSSVLGMFQFGYNLGVINAPQKIIESFIIIVYTDRGSDPHNIPVDWIWAITVSIFAIGGMAGGFSGGLVANRFGRKGGMLLNNGLGITGGLLMGLSRPLSSIEILILGRLIIGYNCGLNTALVPMYLLEISPLPLRGGLGTVSQVGVTVGMLLSQILGLPIILGTKDGWPYLLAIAMVPAFLQIVLLPMCPESPRYLLLSKNQEHAAREALKKLRCTSMVENDIEEMRAEELQQHRESHVTILQVMRNKSLQLPLLIGVVMHLSQQLSGINAVFYYSTRLYVQAGLPEDQAKYATMGVGVVMVVMTLVSIPLMDRSGRRTLHLYGLGGMFIFSIFITISLLVSFLYTWITYMSVVSTLAFVVFFAIGPGTIPWIYMAELFSQGPRPAAMAIGVLVNWAANFLVSLTFPPMQYAFGDYSFLPFTALLGVFWVFTYKRVPETKNRTFDEIAALFRQGSSSCDQTHLAQRSLSQPVTPTCPHQGAGPQQSHLCNSAFHNHQHIVVNSNNGGTENDKSFGENGEKNYRTFES</sequence>
<feature type="transmembrane region" description="Helical" evidence="7">
    <location>
        <begin position="69"/>
        <end position="91"/>
    </location>
</feature>
<feature type="transmembrane region" description="Helical" evidence="7">
    <location>
        <begin position="347"/>
        <end position="372"/>
    </location>
</feature>
<dbReference type="PRINTS" id="PR00171">
    <property type="entry name" value="SUGRTRNSPORT"/>
</dbReference>
<evidence type="ECO:0000259" key="8">
    <source>
        <dbReference type="PROSITE" id="PS50850"/>
    </source>
</evidence>
<feature type="transmembrane region" description="Helical" evidence="7">
    <location>
        <begin position="15"/>
        <end position="35"/>
    </location>
</feature>
<dbReference type="KEGG" id="goe:100906452"/>
<dbReference type="RefSeq" id="XP_003744146.1">
    <property type="nucleotide sequence ID" value="XM_003744098.1"/>
</dbReference>
<dbReference type="InterPro" id="IPR020846">
    <property type="entry name" value="MFS_dom"/>
</dbReference>
<proteinExistence type="inferred from homology"/>
<keyword evidence="2 7" id="KW-0812">Transmembrane</keyword>
<evidence type="ECO:0000256" key="1">
    <source>
        <dbReference type="ARBA" id="ARBA00004141"/>
    </source>
</evidence>
<dbReference type="PANTHER" id="PTHR23503:SF128">
    <property type="entry name" value="GLUCOSE TRANSPORTER TYPE 1"/>
    <property type="match status" value="1"/>
</dbReference>
<evidence type="ECO:0000256" key="2">
    <source>
        <dbReference type="ARBA" id="ARBA00022692"/>
    </source>
</evidence>
<feature type="transmembrane region" description="Helical" evidence="7">
    <location>
        <begin position="316"/>
        <end position="335"/>
    </location>
</feature>
<feature type="transmembrane region" description="Helical" evidence="7">
    <location>
        <begin position="440"/>
        <end position="457"/>
    </location>
</feature>
<dbReference type="PANTHER" id="PTHR23503">
    <property type="entry name" value="SOLUTE CARRIER FAMILY 2"/>
    <property type="match status" value="1"/>
</dbReference>
<dbReference type="PROSITE" id="PS50850">
    <property type="entry name" value="MFS"/>
    <property type="match status" value="1"/>
</dbReference>
<evidence type="ECO:0000313" key="9">
    <source>
        <dbReference type="Proteomes" id="UP000694867"/>
    </source>
</evidence>
<feature type="transmembrane region" description="Helical" evidence="7">
    <location>
        <begin position="129"/>
        <end position="150"/>
    </location>
</feature>
<keyword evidence="4 7" id="KW-0472">Membrane</keyword>
<gene>
    <name evidence="10" type="primary">LOC100906452</name>
</gene>
<evidence type="ECO:0000256" key="7">
    <source>
        <dbReference type="SAM" id="Phobius"/>
    </source>
</evidence>
<dbReference type="InterPro" id="IPR045263">
    <property type="entry name" value="GLUT"/>
</dbReference>
<dbReference type="GO" id="GO:0015149">
    <property type="term" value="F:hexose transmembrane transporter activity"/>
    <property type="evidence" value="ECO:0007669"/>
    <property type="project" value="TreeGrafter"/>
</dbReference>
<dbReference type="FunFam" id="1.20.1250.20:FF:000029">
    <property type="entry name" value="solute carrier family 2, facilitated glucose transporter member 4"/>
    <property type="match status" value="1"/>
</dbReference>
<keyword evidence="9" id="KW-1185">Reference proteome</keyword>
<evidence type="ECO:0000313" key="10">
    <source>
        <dbReference type="RefSeq" id="XP_003744146.1"/>
    </source>
</evidence>
<feature type="transmembrane region" description="Helical" evidence="7">
    <location>
        <begin position="192"/>
        <end position="213"/>
    </location>
</feature>
<feature type="transmembrane region" description="Helical" evidence="7">
    <location>
        <begin position="378"/>
        <end position="398"/>
    </location>
</feature>
<feature type="transmembrane region" description="Helical" evidence="7">
    <location>
        <begin position="162"/>
        <end position="186"/>
    </location>
</feature>
<dbReference type="SUPFAM" id="SSF103473">
    <property type="entry name" value="MFS general substrate transporter"/>
    <property type="match status" value="1"/>
</dbReference>
<evidence type="ECO:0000256" key="6">
    <source>
        <dbReference type="SAM" id="MobiDB-lite"/>
    </source>
</evidence>
<dbReference type="Gene3D" id="1.20.1250.20">
    <property type="entry name" value="MFS general substrate transporter like domains"/>
    <property type="match status" value="1"/>
</dbReference>
<dbReference type="InterPro" id="IPR003663">
    <property type="entry name" value="Sugar/inositol_transpt"/>
</dbReference>
<dbReference type="InterPro" id="IPR036259">
    <property type="entry name" value="MFS_trans_sf"/>
</dbReference>
<dbReference type="InterPro" id="IPR005828">
    <property type="entry name" value="MFS_sugar_transport-like"/>
</dbReference>
<dbReference type="CTD" id="38109"/>
<organism evidence="9 10">
    <name type="scientific">Galendromus occidentalis</name>
    <name type="common">western predatory mite</name>
    <dbReference type="NCBI Taxonomy" id="34638"/>
    <lineage>
        <taxon>Eukaryota</taxon>
        <taxon>Metazoa</taxon>
        <taxon>Ecdysozoa</taxon>
        <taxon>Arthropoda</taxon>
        <taxon>Chelicerata</taxon>
        <taxon>Arachnida</taxon>
        <taxon>Acari</taxon>
        <taxon>Parasitiformes</taxon>
        <taxon>Mesostigmata</taxon>
        <taxon>Gamasina</taxon>
        <taxon>Phytoseioidea</taxon>
        <taxon>Phytoseiidae</taxon>
        <taxon>Typhlodrominae</taxon>
        <taxon>Galendromus</taxon>
    </lineage>
</organism>
<evidence type="ECO:0000256" key="3">
    <source>
        <dbReference type="ARBA" id="ARBA00022989"/>
    </source>
</evidence>
<dbReference type="Proteomes" id="UP000694867">
    <property type="component" value="Unplaced"/>
</dbReference>
<evidence type="ECO:0000256" key="5">
    <source>
        <dbReference type="RuleBase" id="RU003346"/>
    </source>
</evidence>
<name>A0AAJ6QUF0_9ACAR</name>
<feature type="compositionally biased region" description="Basic and acidic residues" evidence="6">
    <location>
        <begin position="533"/>
        <end position="551"/>
    </location>
</feature>
<keyword evidence="3 7" id="KW-1133">Transmembrane helix</keyword>
<comment type="subcellular location">
    <subcellularLocation>
        <location evidence="1">Membrane</location>
        <topology evidence="1">Multi-pass membrane protein</topology>
    </subcellularLocation>
</comment>
<accession>A0AAJ6QUF0</accession>
<comment type="similarity">
    <text evidence="5">Belongs to the major facilitator superfamily. Sugar transporter (TC 2.A.1.1) family.</text>
</comment>
<dbReference type="AlphaFoldDB" id="A0AAJ6QUF0"/>
<keyword evidence="5" id="KW-0813">Transport</keyword>
<reference evidence="10" key="1">
    <citation type="submission" date="2025-08" db="UniProtKB">
        <authorList>
            <consortium name="RefSeq"/>
        </authorList>
    </citation>
    <scope>IDENTIFICATION</scope>
</reference>
<dbReference type="Pfam" id="PF00083">
    <property type="entry name" value="Sugar_tr"/>
    <property type="match status" value="1"/>
</dbReference>
<dbReference type="GO" id="GO:0016020">
    <property type="term" value="C:membrane"/>
    <property type="evidence" value="ECO:0007669"/>
    <property type="project" value="UniProtKB-SubCell"/>
</dbReference>
<dbReference type="NCBIfam" id="TIGR00879">
    <property type="entry name" value="SP"/>
    <property type="match status" value="1"/>
</dbReference>
<feature type="region of interest" description="Disordered" evidence="6">
    <location>
        <begin position="528"/>
        <end position="551"/>
    </location>
</feature>
<keyword evidence="10" id="KW-0762">Sugar transport</keyword>
<protein>
    <submittedName>
        <fullName evidence="10">Glucose transporter type 1</fullName>
    </submittedName>
</protein>
<evidence type="ECO:0000256" key="4">
    <source>
        <dbReference type="ARBA" id="ARBA00023136"/>
    </source>
</evidence>
<feature type="transmembrane region" description="Helical" evidence="7">
    <location>
        <begin position="276"/>
        <end position="296"/>
    </location>
</feature>
<feature type="domain" description="Major facilitator superfamily (MFS) profile" evidence="8">
    <location>
        <begin position="22"/>
        <end position="464"/>
    </location>
</feature>
<dbReference type="GeneID" id="100906452"/>